<dbReference type="OrthoDB" id="271080at2759"/>
<dbReference type="GO" id="GO:0005813">
    <property type="term" value="C:centrosome"/>
    <property type="evidence" value="ECO:0007669"/>
    <property type="project" value="TreeGrafter"/>
</dbReference>
<accession>A0A3M7SJZ3</accession>
<dbReference type="GO" id="GO:0005929">
    <property type="term" value="C:cilium"/>
    <property type="evidence" value="ECO:0007669"/>
    <property type="project" value="TreeGrafter"/>
</dbReference>
<dbReference type="AlphaFoldDB" id="A0A3M7SJZ3"/>
<name>A0A3M7SJZ3_BRAPC</name>
<dbReference type="GO" id="GO:0030992">
    <property type="term" value="C:intraciliary transport particle B"/>
    <property type="evidence" value="ECO:0007669"/>
    <property type="project" value="InterPro"/>
</dbReference>
<dbReference type="GO" id="GO:0042073">
    <property type="term" value="P:intraciliary transport"/>
    <property type="evidence" value="ECO:0007669"/>
    <property type="project" value="InterPro"/>
</dbReference>
<dbReference type="EMBL" id="REGN01001266">
    <property type="protein sequence ID" value="RNA35960.1"/>
    <property type="molecule type" value="Genomic_DNA"/>
</dbReference>
<keyword evidence="2" id="KW-1185">Reference proteome</keyword>
<dbReference type="PANTHER" id="PTHR33906">
    <property type="entry name" value="INTRAFLAGELLAR TRANSPORT PROTEIN 25 HOMOLOG"/>
    <property type="match status" value="1"/>
</dbReference>
<reference evidence="1 2" key="1">
    <citation type="journal article" date="2018" name="Sci. Rep.">
        <title>Genomic signatures of local adaptation to the degree of environmental predictability in rotifers.</title>
        <authorList>
            <person name="Franch-Gras L."/>
            <person name="Hahn C."/>
            <person name="Garcia-Roger E.M."/>
            <person name="Carmona M.J."/>
            <person name="Serra M."/>
            <person name="Gomez A."/>
        </authorList>
    </citation>
    <scope>NUCLEOTIDE SEQUENCE [LARGE SCALE GENOMIC DNA]</scope>
    <source>
        <strain evidence="1">HYR1</strain>
    </source>
</reference>
<protein>
    <submittedName>
        <fullName evidence="1">Heat shock beta</fullName>
    </submittedName>
</protein>
<dbReference type="Proteomes" id="UP000276133">
    <property type="component" value="Unassembled WGS sequence"/>
</dbReference>
<dbReference type="InterPro" id="IPR033558">
    <property type="entry name" value="IFT25"/>
</dbReference>
<dbReference type="PANTHER" id="PTHR33906:SF1">
    <property type="entry name" value="INTRAFLAGELLAR TRANSPORT PROTEIN 25 HOMOLOG"/>
    <property type="match status" value="1"/>
</dbReference>
<evidence type="ECO:0000313" key="1">
    <source>
        <dbReference type="EMBL" id="RNA35960.1"/>
    </source>
</evidence>
<evidence type="ECO:0000313" key="2">
    <source>
        <dbReference type="Proteomes" id="UP000276133"/>
    </source>
</evidence>
<keyword evidence="1" id="KW-0346">Stress response</keyword>
<sequence length="193" mass="22343">MTTGLFPQSLTISFPQVVEIKDISLDCFKIRNLVVEKSIKSNPIDYELVHEKSFKNQNTELQHGELDFGRGIENRFSSKKNKIVNFEAAKSSNDCNFYFSEKLIENCQFRILALKCTPQWQRKVTWKSTITKEPIEMEMTWGEARSLKKSGRLKLILWIQNGATFKVASNNQGLLNLHITEMQRWQIIGLLKG</sequence>
<organism evidence="1 2">
    <name type="scientific">Brachionus plicatilis</name>
    <name type="common">Marine rotifer</name>
    <name type="synonym">Brachionus muelleri</name>
    <dbReference type="NCBI Taxonomy" id="10195"/>
    <lineage>
        <taxon>Eukaryota</taxon>
        <taxon>Metazoa</taxon>
        <taxon>Spiralia</taxon>
        <taxon>Gnathifera</taxon>
        <taxon>Rotifera</taxon>
        <taxon>Eurotatoria</taxon>
        <taxon>Monogononta</taxon>
        <taxon>Pseudotrocha</taxon>
        <taxon>Ploima</taxon>
        <taxon>Brachionidae</taxon>
        <taxon>Brachionus</taxon>
    </lineage>
</organism>
<gene>
    <name evidence="1" type="ORF">BpHYR1_014424</name>
</gene>
<comment type="caution">
    <text evidence="1">The sequence shown here is derived from an EMBL/GenBank/DDBJ whole genome shotgun (WGS) entry which is preliminary data.</text>
</comment>
<dbReference type="Gene3D" id="2.60.120.260">
    <property type="entry name" value="Galactose-binding domain-like"/>
    <property type="match status" value="1"/>
</dbReference>
<proteinExistence type="predicted"/>